<evidence type="ECO:0000256" key="1">
    <source>
        <dbReference type="SAM" id="Coils"/>
    </source>
</evidence>
<dbReference type="GO" id="GO:0080188">
    <property type="term" value="P:gene silencing by siRNA-directed DNA methylation"/>
    <property type="evidence" value="ECO:0007669"/>
    <property type="project" value="InterPro"/>
</dbReference>
<feature type="region of interest" description="Disordered" evidence="2">
    <location>
        <begin position="327"/>
        <end position="346"/>
    </location>
</feature>
<sequence>MGTGEIPKYNDVEFFVFPWMGILANITSASKEGSSCSSQLKTKLARKGYNPLRVQTLWDSRGHSAFAVVEFEQSWEGFHSAMSFEESFEDEHCGKSDYFGKVACNRWYGWVARQADYNMTSIVGDYLRRHASLYAISDYGTTSKLAMLRQYRHTIASLHKLMAESDGMIQPYDDEMQQSVADQFEKKYLEKKLEQCKDRTKECEETLEQFRDGKKQCEETLELIESLHKELKKELEQIEPYKKLLQQKLGEQIEPHTKWLQQKLDNTETQEKMLQKKLERIKLLKIQLQQRFDKREALSSELQKNLEQFESHKRWLRQKFEQRDQLKKKLEHSEAQKKELQEKLEQSEAQKNALQKILEQSEAHKKESEKNIEQAEAQKIELQNKLYESEAHKIELENQFWLASRKSERATLEHKKILLLAEEQKRVNYELHQKIIELENQLGEKTEELTHAQDLNQTLITKERNSNDELQDARKALVTGWESASRAIGVKRLGDLDSKPFQTACKRIYSTEEADHHAATLCSLWEDYLRDSSWHPFKQSTNSLGDCKEFIDEEDEKLKELKNEFGNGVHLAVSTALLELNEYNPSGRYTVEELWNFKEGRRASLKEGILYILKQLKTHKRRRNS</sequence>
<dbReference type="PANTHER" id="PTHR21596">
    <property type="entry name" value="RIBONUCLEASE P SUBUNIT P38"/>
    <property type="match status" value="1"/>
</dbReference>
<dbReference type="InterPro" id="IPR005380">
    <property type="entry name" value="XS_domain"/>
</dbReference>
<feature type="domain" description="XS" evidence="3">
    <location>
        <begin position="14"/>
        <end position="118"/>
    </location>
</feature>
<keyword evidence="1" id="KW-0175">Coiled coil</keyword>
<evidence type="ECO:0000313" key="5">
    <source>
        <dbReference type="EMBL" id="KAK9940513.1"/>
    </source>
</evidence>
<feature type="domain" description="Factor of DNA methylation 1-5/IDN2" evidence="4">
    <location>
        <begin position="491"/>
        <end position="622"/>
    </location>
</feature>
<dbReference type="InterPro" id="IPR005379">
    <property type="entry name" value="FDM1-5/IDN2_XH"/>
</dbReference>
<evidence type="ECO:0000259" key="3">
    <source>
        <dbReference type="Pfam" id="PF03468"/>
    </source>
</evidence>
<evidence type="ECO:0000259" key="4">
    <source>
        <dbReference type="Pfam" id="PF03469"/>
    </source>
</evidence>
<dbReference type="Pfam" id="PF03469">
    <property type="entry name" value="XH"/>
    <property type="match status" value="1"/>
</dbReference>
<evidence type="ECO:0000256" key="2">
    <source>
        <dbReference type="SAM" id="MobiDB-lite"/>
    </source>
</evidence>
<dbReference type="InterPro" id="IPR038588">
    <property type="entry name" value="XS_domain_sf"/>
</dbReference>
<reference evidence="5 6" key="1">
    <citation type="journal article" date="2023" name="G3 (Bethesda)">
        <title>A chromosome-length genome assembly and annotation of blackberry (Rubus argutus, cv. 'Hillquist').</title>
        <authorList>
            <person name="Bruna T."/>
            <person name="Aryal R."/>
            <person name="Dudchenko O."/>
            <person name="Sargent D.J."/>
            <person name="Mead D."/>
            <person name="Buti M."/>
            <person name="Cavallini A."/>
            <person name="Hytonen T."/>
            <person name="Andres J."/>
            <person name="Pham M."/>
            <person name="Weisz D."/>
            <person name="Mascagni F."/>
            <person name="Usai G."/>
            <person name="Natali L."/>
            <person name="Bassil N."/>
            <person name="Fernandez G.E."/>
            <person name="Lomsadze A."/>
            <person name="Armour M."/>
            <person name="Olukolu B."/>
            <person name="Poorten T."/>
            <person name="Britton C."/>
            <person name="Davik J."/>
            <person name="Ashrafi H."/>
            <person name="Aiden E.L."/>
            <person name="Borodovsky M."/>
            <person name="Worthington M."/>
        </authorList>
    </citation>
    <scope>NUCLEOTIDE SEQUENCE [LARGE SCALE GENOMIC DNA]</scope>
    <source>
        <strain evidence="5">PI 553951</strain>
    </source>
</reference>
<name>A0AAW1XXJ5_RUBAR</name>
<evidence type="ECO:0008006" key="7">
    <source>
        <dbReference type="Google" id="ProtNLM"/>
    </source>
</evidence>
<proteinExistence type="predicted"/>
<dbReference type="EMBL" id="JBEDUW010000003">
    <property type="protein sequence ID" value="KAK9940513.1"/>
    <property type="molecule type" value="Genomic_DNA"/>
</dbReference>
<dbReference type="AlphaFoldDB" id="A0AAW1XXJ5"/>
<evidence type="ECO:0000313" key="6">
    <source>
        <dbReference type="Proteomes" id="UP001457282"/>
    </source>
</evidence>
<dbReference type="InterPro" id="IPR045177">
    <property type="entry name" value="FDM1-5/IDN2"/>
</dbReference>
<feature type="coiled-coil region" evidence="1">
    <location>
        <begin position="264"/>
        <end position="291"/>
    </location>
</feature>
<dbReference type="Proteomes" id="UP001457282">
    <property type="component" value="Unassembled WGS sequence"/>
</dbReference>
<accession>A0AAW1XXJ5</accession>
<keyword evidence="6" id="KW-1185">Reference proteome</keyword>
<organism evidence="5 6">
    <name type="scientific">Rubus argutus</name>
    <name type="common">Southern blackberry</name>
    <dbReference type="NCBI Taxonomy" id="59490"/>
    <lineage>
        <taxon>Eukaryota</taxon>
        <taxon>Viridiplantae</taxon>
        <taxon>Streptophyta</taxon>
        <taxon>Embryophyta</taxon>
        <taxon>Tracheophyta</taxon>
        <taxon>Spermatophyta</taxon>
        <taxon>Magnoliopsida</taxon>
        <taxon>eudicotyledons</taxon>
        <taxon>Gunneridae</taxon>
        <taxon>Pentapetalae</taxon>
        <taxon>rosids</taxon>
        <taxon>fabids</taxon>
        <taxon>Rosales</taxon>
        <taxon>Rosaceae</taxon>
        <taxon>Rosoideae</taxon>
        <taxon>Rosoideae incertae sedis</taxon>
        <taxon>Rubus</taxon>
    </lineage>
</organism>
<comment type="caution">
    <text evidence="5">The sequence shown here is derived from an EMBL/GenBank/DDBJ whole genome shotgun (WGS) entry which is preliminary data.</text>
</comment>
<gene>
    <name evidence="5" type="ORF">M0R45_017170</name>
</gene>
<dbReference type="Gene3D" id="3.30.70.2890">
    <property type="entry name" value="XS domain"/>
    <property type="match status" value="1"/>
</dbReference>
<feature type="coiled-coil region" evidence="1">
    <location>
        <begin position="186"/>
        <end position="237"/>
    </location>
</feature>
<dbReference type="Pfam" id="PF03468">
    <property type="entry name" value="XS"/>
    <property type="match status" value="1"/>
</dbReference>
<dbReference type="PANTHER" id="PTHR21596:SF23">
    <property type="entry name" value="FACTOR OF DNA METHYLATION 4"/>
    <property type="match status" value="1"/>
</dbReference>
<protein>
    <recommendedName>
        <fullName evidence="7">Factor of DNA methylation 1-5/IDN2 domain-containing protein</fullName>
    </recommendedName>
</protein>